<keyword evidence="1" id="KW-0472">Membrane</keyword>
<comment type="caution">
    <text evidence="2">The sequence shown here is derived from an EMBL/GenBank/DDBJ whole genome shotgun (WGS) entry which is preliminary data.</text>
</comment>
<evidence type="ECO:0000313" key="2">
    <source>
        <dbReference type="EMBL" id="GKU86678.1"/>
    </source>
</evidence>
<keyword evidence="1" id="KW-0812">Transmembrane</keyword>
<dbReference type="AlphaFoldDB" id="A0AAV5HCZ2"/>
<protein>
    <submittedName>
        <fullName evidence="2">Uncharacterized protein</fullName>
    </submittedName>
</protein>
<proteinExistence type="predicted"/>
<feature type="transmembrane region" description="Helical" evidence="1">
    <location>
        <begin position="48"/>
        <end position="73"/>
    </location>
</feature>
<evidence type="ECO:0000313" key="3">
    <source>
        <dbReference type="Proteomes" id="UP001054252"/>
    </source>
</evidence>
<keyword evidence="3" id="KW-1185">Reference proteome</keyword>
<name>A0AAV5HCZ2_9ROSI</name>
<sequence>MTSIIKGTTDSNNSAEINHPMIPTTASMVVSRCIFFINYILLPLDERFSYISIPATIVYIFFIIHVSFLYLTFEYNIYHHNQHIN</sequence>
<dbReference type="Proteomes" id="UP001054252">
    <property type="component" value="Unassembled WGS sequence"/>
</dbReference>
<gene>
    <name evidence="2" type="ORF">SLEP1_g1170</name>
</gene>
<evidence type="ECO:0000256" key="1">
    <source>
        <dbReference type="SAM" id="Phobius"/>
    </source>
</evidence>
<dbReference type="EMBL" id="BPVZ01000001">
    <property type="protein sequence ID" value="GKU86678.1"/>
    <property type="molecule type" value="Genomic_DNA"/>
</dbReference>
<accession>A0AAV5HCZ2</accession>
<keyword evidence="1" id="KW-1133">Transmembrane helix</keyword>
<feature type="transmembrane region" description="Helical" evidence="1">
    <location>
        <begin position="21"/>
        <end position="42"/>
    </location>
</feature>
<reference evidence="2 3" key="1">
    <citation type="journal article" date="2021" name="Commun. Biol.">
        <title>The genome of Shorea leprosula (Dipterocarpaceae) highlights the ecological relevance of drought in aseasonal tropical rainforests.</title>
        <authorList>
            <person name="Ng K.K.S."/>
            <person name="Kobayashi M.J."/>
            <person name="Fawcett J.A."/>
            <person name="Hatakeyama M."/>
            <person name="Paape T."/>
            <person name="Ng C.H."/>
            <person name="Ang C.C."/>
            <person name="Tnah L.H."/>
            <person name="Lee C.T."/>
            <person name="Nishiyama T."/>
            <person name="Sese J."/>
            <person name="O'Brien M.J."/>
            <person name="Copetti D."/>
            <person name="Mohd Noor M.I."/>
            <person name="Ong R.C."/>
            <person name="Putra M."/>
            <person name="Sireger I.Z."/>
            <person name="Indrioko S."/>
            <person name="Kosugi Y."/>
            <person name="Izuno A."/>
            <person name="Isagi Y."/>
            <person name="Lee S.L."/>
            <person name="Shimizu K.K."/>
        </authorList>
    </citation>
    <scope>NUCLEOTIDE SEQUENCE [LARGE SCALE GENOMIC DNA]</scope>
    <source>
        <strain evidence="2">214</strain>
    </source>
</reference>
<organism evidence="2 3">
    <name type="scientific">Rubroshorea leprosula</name>
    <dbReference type="NCBI Taxonomy" id="152421"/>
    <lineage>
        <taxon>Eukaryota</taxon>
        <taxon>Viridiplantae</taxon>
        <taxon>Streptophyta</taxon>
        <taxon>Embryophyta</taxon>
        <taxon>Tracheophyta</taxon>
        <taxon>Spermatophyta</taxon>
        <taxon>Magnoliopsida</taxon>
        <taxon>eudicotyledons</taxon>
        <taxon>Gunneridae</taxon>
        <taxon>Pentapetalae</taxon>
        <taxon>rosids</taxon>
        <taxon>malvids</taxon>
        <taxon>Malvales</taxon>
        <taxon>Dipterocarpaceae</taxon>
        <taxon>Rubroshorea</taxon>
    </lineage>
</organism>